<evidence type="ECO:0000313" key="4">
    <source>
        <dbReference type="Proteomes" id="UP001152798"/>
    </source>
</evidence>
<dbReference type="Proteomes" id="UP001152798">
    <property type="component" value="Chromosome 5"/>
</dbReference>
<accession>A0A9P0HIZ4</accession>
<name>A0A9P0HIZ4_NEZVI</name>
<organism evidence="3 4">
    <name type="scientific">Nezara viridula</name>
    <name type="common">Southern green stink bug</name>
    <name type="synonym">Cimex viridulus</name>
    <dbReference type="NCBI Taxonomy" id="85310"/>
    <lineage>
        <taxon>Eukaryota</taxon>
        <taxon>Metazoa</taxon>
        <taxon>Ecdysozoa</taxon>
        <taxon>Arthropoda</taxon>
        <taxon>Hexapoda</taxon>
        <taxon>Insecta</taxon>
        <taxon>Pterygota</taxon>
        <taxon>Neoptera</taxon>
        <taxon>Paraneoptera</taxon>
        <taxon>Hemiptera</taxon>
        <taxon>Heteroptera</taxon>
        <taxon>Panheteroptera</taxon>
        <taxon>Pentatomomorpha</taxon>
        <taxon>Pentatomoidea</taxon>
        <taxon>Pentatomidae</taxon>
        <taxon>Pentatominae</taxon>
        <taxon>Nezara</taxon>
    </lineage>
</organism>
<dbReference type="EMBL" id="OV725081">
    <property type="protein sequence ID" value="CAH1403438.1"/>
    <property type="molecule type" value="Genomic_DNA"/>
</dbReference>
<sequence length="354" mass="41125">MAREVSSKRRSELRGRDRDRRDDRQDRSEEAMVKLQREKKAEQLEAWATQKDQFYVEQARLRSRIKIANARAKPIDLLAKYINSEEEEEVDFVEMDEPYTYLNGLSIKELEDLVEDIKVYMKLEKGKNLDYWNDITVIVENELFKLRKMEKKSDNEAAVERREGIHKSVAKVFRGKTASQLTVMIKQIEKKIIDKEEGTDIGYWQSLVSHLKARMARDRLRDKHLRIHAAFYRRIFTLLEVKQRQQEQEIGEEHRGSDEDAGESMLKESFGENHAGAFSPVCIDPANLKRGVLTIGEKEDAERLEYARHHLTSQESQVEATSEELATLREACKGISSDEAIFSVESTLDSQVCL</sequence>
<keyword evidence="4" id="KW-1185">Reference proteome</keyword>
<evidence type="ECO:0000256" key="1">
    <source>
        <dbReference type="SAM" id="MobiDB-lite"/>
    </source>
</evidence>
<dbReference type="PANTHER" id="PTHR21737">
    <property type="entry name" value="POLYGLUTAMINE BINDING PROTEIN 1/MARVEL MEMBRANE-ASSOCIATING DOMAIN CONTAINING 3"/>
    <property type="match status" value="1"/>
</dbReference>
<evidence type="ECO:0000259" key="2">
    <source>
        <dbReference type="Pfam" id="PF10312"/>
    </source>
</evidence>
<dbReference type="GO" id="GO:0005737">
    <property type="term" value="C:cytoplasm"/>
    <property type="evidence" value="ECO:0007669"/>
    <property type="project" value="TreeGrafter"/>
</dbReference>
<dbReference type="GO" id="GO:0005681">
    <property type="term" value="C:spliceosomal complex"/>
    <property type="evidence" value="ECO:0007669"/>
    <property type="project" value="TreeGrafter"/>
</dbReference>
<dbReference type="GO" id="GO:0045292">
    <property type="term" value="P:mRNA cis splicing, via spliceosome"/>
    <property type="evidence" value="ECO:0007669"/>
    <property type="project" value="TreeGrafter"/>
</dbReference>
<proteinExistence type="predicted"/>
<feature type="region of interest" description="Disordered" evidence="1">
    <location>
        <begin position="1"/>
        <end position="32"/>
    </location>
</feature>
<feature type="domain" description="Splicing factor cactin central" evidence="2">
    <location>
        <begin position="37"/>
        <end position="224"/>
    </location>
</feature>
<evidence type="ECO:0000313" key="3">
    <source>
        <dbReference type="EMBL" id="CAH1403438.1"/>
    </source>
</evidence>
<dbReference type="OrthoDB" id="265955at2759"/>
<dbReference type="Pfam" id="PF10312">
    <property type="entry name" value="Cactin_mid"/>
    <property type="match status" value="1"/>
</dbReference>
<dbReference type="InterPro" id="IPR018816">
    <property type="entry name" value="Cactin_central"/>
</dbReference>
<gene>
    <name evidence="3" type="ORF">NEZAVI_LOCUS12048</name>
</gene>
<protein>
    <recommendedName>
        <fullName evidence="2">Splicing factor cactin central domain-containing protein</fullName>
    </recommendedName>
</protein>
<reference evidence="3" key="1">
    <citation type="submission" date="2022-01" db="EMBL/GenBank/DDBJ databases">
        <authorList>
            <person name="King R."/>
        </authorList>
    </citation>
    <scope>NUCLEOTIDE SEQUENCE</scope>
</reference>
<dbReference type="AlphaFoldDB" id="A0A9P0HIZ4"/>
<dbReference type="PANTHER" id="PTHR21737:SF4">
    <property type="entry name" value="SPLICING FACTOR CACTIN"/>
    <property type="match status" value="1"/>
</dbReference>